<dbReference type="Gene3D" id="3.40.30.10">
    <property type="entry name" value="Glutaredoxin"/>
    <property type="match status" value="1"/>
</dbReference>
<protein>
    <submittedName>
        <fullName evidence="5">Prostaglandin E synthase 2</fullName>
    </submittedName>
</protein>
<dbReference type="InterPro" id="IPR036282">
    <property type="entry name" value="Glutathione-S-Trfase_C_sf"/>
</dbReference>
<dbReference type="PROSITE" id="PS50405">
    <property type="entry name" value="GST_CTER"/>
    <property type="match status" value="1"/>
</dbReference>
<reference evidence="5 6" key="1">
    <citation type="journal article" date="2017" name="Nat. Ecol. Evol.">
        <title>Scallop genome provides insights into evolution of bilaterian karyotype and development.</title>
        <authorList>
            <person name="Wang S."/>
            <person name="Zhang J."/>
            <person name="Jiao W."/>
            <person name="Li J."/>
            <person name="Xun X."/>
            <person name="Sun Y."/>
            <person name="Guo X."/>
            <person name="Huan P."/>
            <person name="Dong B."/>
            <person name="Zhang L."/>
            <person name="Hu X."/>
            <person name="Sun X."/>
            <person name="Wang J."/>
            <person name="Zhao C."/>
            <person name="Wang Y."/>
            <person name="Wang D."/>
            <person name="Huang X."/>
            <person name="Wang R."/>
            <person name="Lv J."/>
            <person name="Li Y."/>
            <person name="Zhang Z."/>
            <person name="Liu B."/>
            <person name="Lu W."/>
            <person name="Hui Y."/>
            <person name="Liang J."/>
            <person name="Zhou Z."/>
            <person name="Hou R."/>
            <person name="Li X."/>
            <person name="Liu Y."/>
            <person name="Li H."/>
            <person name="Ning X."/>
            <person name="Lin Y."/>
            <person name="Zhao L."/>
            <person name="Xing Q."/>
            <person name="Dou J."/>
            <person name="Li Y."/>
            <person name="Mao J."/>
            <person name="Guo H."/>
            <person name="Dou H."/>
            <person name="Li T."/>
            <person name="Mu C."/>
            <person name="Jiang W."/>
            <person name="Fu Q."/>
            <person name="Fu X."/>
            <person name="Miao Y."/>
            <person name="Liu J."/>
            <person name="Yu Q."/>
            <person name="Li R."/>
            <person name="Liao H."/>
            <person name="Li X."/>
            <person name="Kong Y."/>
            <person name="Jiang Z."/>
            <person name="Chourrout D."/>
            <person name="Li R."/>
            <person name="Bao Z."/>
        </authorList>
    </citation>
    <scope>NUCLEOTIDE SEQUENCE [LARGE SCALE GENOMIC DNA]</scope>
    <source>
        <strain evidence="5 6">PY_sf001</strain>
    </source>
</reference>
<comment type="caution">
    <text evidence="5">The sequence shown here is derived from an EMBL/GenBank/DDBJ whole genome shotgun (WGS) entry which is preliminary data.</text>
</comment>
<dbReference type="InterPro" id="IPR034334">
    <property type="entry name" value="PGES2"/>
</dbReference>
<sequence length="411" mass="46973">MAASIRSSCGRLSFNVKCLVGNSKFVTDAVTNDKTIFRYRASSRYYNSASTSSGSPRSKWTGRIIGIGVLTATAVGIGVGFRNTTVHDVRESKIPDIKPSRQIRIPTDKSGMKLILYQYQTCPFCCKLRALLDYYGLSYDVVEVNSVFRSEIKWSKYKKVPILAYQAEGKEEQIQLNDSSVVMSILYSHLVDATQTISLINSFYPEVEVFDEIKKKTVNDFANKYYVMYQENASDGKTTDQQLEERTWRAWTDKTLVHVLSPNVYRTPSEAIQAFQYFSQVGEWEQVFSFPMRIFVIYTGATAMYFLGKLLKKRYNLHDDVRMSLYNECDVWVKAIGRKRKFLGGDRPNLADLSVYGVLSSIEGCDAFKDTLERTRIKPWYNRMKNTVQRHEGHATLPSVNKVPAIPEQKS</sequence>
<dbReference type="SUPFAM" id="SSF52833">
    <property type="entry name" value="Thioredoxin-like"/>
    <property type="match status" value="1"/>
</dbReference>
<evidence type="ECO:0000259" key="4">
    <source>
        <dbReference type="PROSITE" id="PS50405"/>
    </source>
</evidence>
<dbReference type="InterPro" id="IPR036249">
    <property type="entry name" value="Thioredoxin-like_sf"/>
</dbReference>
<dbReference type="InterPro" id="IPR002109">
    <property type="entry name" value="Glutaredoxin"/>
</dbReference>
<dbReference type="AlphaFoldDB" id="A0A210QY99"/>
<dbReference type="STRING" id="6573.A0A210QY99"/>
<dbReference type="SFLD" id="SFLDS00019">
    <property type="entry name" value="Glutathione_Transferase_(cytos"/>
    <property type="match status" value="1"/>
</dbReference>
<dbReference type="InterPro" id="IPR034335">
    <property type="entry name" value="PGES2_C"/>
</dbReference>
<dbReference type="OrthoDB" id="423541at2759"/>
<dbReference type="Pfam" id="PF00462">
    <property type="entry name" value="Glutaredoxin"/>
    <property type="match status" value="1"/>
</dbReference>
<dbReference type="PANTHER" id="PTHR12782">
    <property type="entry name" value="MICROSOMAL PROSTAGLANDIN E SYNTHASE-2"/>
    <property type="match status" value="1"/>
</dbReference>
<dbReference type="SFLD" id="SFLDG01182">
    <property type="entry name" value="Prostaglandin_E_synthase_like"/>
    <property type="match status" value="1"/>
</dbReference>
<dbReference type="EMBL" id="NEDP02001291">
    <property type="protein sequence ID" value="OWF53661.1"/>
    <property type="molecule type" value="Genomic_DNA"/>
</dbReference>
<feature type="region of interest" description="Disordered" evidence="3">
    <location>
        <begin position="392"/>
        <end position="411"/>
    </location>
</feature>
<evidence type="ECO:0000313" key="5">
    <source>
        <dbReference type="EMBL" id="OWF53661.1"/>
    </source>
</evidence>
<dbReference type="UniPathway" id="UPA00662"/>
<keyword evidence="2" id="KW-0443">Lipid metabolism</keyword>
<dbReference type="SFLD" id="SFLDG01203">
    <property type="entry name" value="Prostaglandin_E_synthase_like1"/>
    <property type="match status" value="1"/>
</dbReference>
<dbReference type="InterPro" id="IPR010987">
    <property type="entry name" value="Glutathione-S-Trfase_C-like"/>
</dbReference>
<dbReference type="Gene3D" id="6.20.200.30">
    <property type="match status" value="1"/>
</dbReference>
<comment type="similarity">
    <text evidence="1">Belongs to the GST superfamily.</text>
</comment>
<dbReference type="GO" id="GO:0005739">
    <property type="term" value="C:mitochondrion"/>
    <property type="evidence" value="ECO:0007669"/>
    <property type="project" value="TreeGrafter"/>
</dbReference>
<dbReference type="CDD" id="cd03197">
    <property type="entry name" value="GST_C_mPGES2"/>
    <property type="match status" value="1"/>
</dbReference>
<dbReference type="GO" id="GO:0001516">
    <property type="term" value="P:prostaglandin biosynthetic process"/>
    <property type="evidence" value="ECO:0007669"/>
    <property type="project" value="UniProtKB-UniPathway"/>
</dbReference>
<dbReference type="SUPFAM" id="SSF47616">
    <property type="entry name" value="GST C-terminal domain-like"/>
    <property type="match status" value="1"/>
</dbReference>
<evidence type="ECO:0000256" key="3">
    <source>
        <dbReference type="SAM" id="MobiDB-lite"/>
    </source>
</evidence>
<dbReference type="PANTHER" id="PTHR12782:SF5">
    <property type="entry name" value="PROSTAGLANDIN E SYNTHASE 2"/>
    <property type="match status" value="1"/>
</dbReference>
<proteinExistence type="inferred from homology"/>
<evidence type="ECO:0000256" key="2">
    <source>
        <dbReference type="ARBA" id="ARBA00023098"/>
    </source>
</evidence>
<accession>A0A210QY99</accession>
<gene>
    <name evidence="5" type="ORF">KP79_PYT07670</name>
</gene>
<dbReference type="PROSITE" id="PS51354">
    <property type="entry name" value="GLUTAREDOXIN_2"/>
    <property type="match status" value="1"/>
</dbReference>
<evidence type="ECO:0000313" key="6">
    <source>
        <dbReference type="Proteomes" id="UP000242188"/>
    </source>
</evidence>
<evidence type="ECO:0000256" key="1">
    <source>
        <dbReference type="ARBA" id="ARBA00007409"/>
    </source>
</evidence>
<organism evidence="5 6">
    <name type="scientific">Mizuhopecten yessoensis</name>
    <name type="common">Japanese scallop</name>
    <name type="synonym">Patinopecten yessoensis</name>
    <dbReference type="NCBI Taxonomy" id="6573"/>
    <lineage>
        <taxon>Eukaryota</taxon>
        <taxon>Metazoa</taxon>
        <taxon>Spiralia</taxon>
        <taxon>Lophotrochozoa</taxon>
        <taxon>Mollusca</taxon>
        <taxon>Bivalvia</taxon>
        <taxon>Autobranchia</taxon>
        <taxon>Pteriomorphia</taxon>
        <taxon>Pectinida</taxon>
        <taxon>Pectinoidea</taxon>
        <taxon>Pectinidae</taxon>
        <taxon>Mizuhopecten</taxon>
    </lineage>
</organism>
<name>A0A210QY99_MIZYE</name>
<keyword evidence="6" id="KW-1185">Reference proteome</keyword>
<dbReference type="Proteomes" id="UP000242188">
    <property type="component" value="Unassembled WGS sequence"/>
</dbReference>
<dbReference type="InterPro" id="IPR040079">
    <property type="entry name" value="Glutathione_S-Trfase"/>
</dbReference>
<dbReference type="Gene3D" id="1.20.1050.10">
    <property type="match status" value="1"/>
</dbReference>
<dbReference type="GO" id="GO:0050220">
    <property type="term" value="F:prostaglandin-E synthase activity"/>
    <property type="evidence" value="ECO:0007669"/>
    <property type="project" value="InterPro"/>
</dbReference>
<feature type="domain" description="GST C-terminal" evidence="4">
    <location>
        <begin position="267"/>
        <end position="411"/>
    </location>
</feature>